<dbReference type="Proteomes" id="UP001203607">
    <property type="component" value="Unassembled WGS sequence"/>
</dbReference>
<dbReference type="SUPFAM" id="SSF53756">
    <property type="entry name" value="UDP-Glycosyltransferase/glycogen phosphorylase"/>
    <property type="match status" value="1"/>
</dbReference>
<dbReference type="Gene3D" id="3.40.50.2000">
    <property type="entry name" value="Glycogen Phosphorylase B"/>
    <property type="match status" value="1"/>
</dbReference>
<proteinExistence type="predicted"/>
<keyword evidence="2" id="KW-1185">Reference proteome</keyword>
<evidence type="ECO:0000313" key="2">
    <source>
        <dbReference type="Proteomes" id="UP001203607"/>
    </source>
</evidence>
<evidence type="ECO:0008006" key="3">
    <source>
        <dbReference type="Google" id="ProtNLM"/>
    </source>
</evidence>
<organism evidence="1 2">
    <name type="scientific">Flagellimonas spongiicola</name>
    <dbReference type="NCBI Taxonomy" id="2942208"/>
    <lineage>
        <taxon>Bacteria</taxon>
        <taxon>Pseudomonadati</taxon>
        <taxon>Bacteroidota</taxon>
        <taxon>Flavobacteriia</taxon>
        <taxon>Flavobacteriales</taxon>
        <taxon>Flavobacteriaceae</taxon>
        <taxon>Flagellimonas</taxon>
    </lineage>
</organism>
<evidence type="ECO:0000313" key="1">
    <source>
        <dbReference type="EMBL" id="MCL6275543.1"/>
    </source>
</evidence>
<gene>
    <name evidence="1" type="ORF">M3P19_16125</name>
</gene>
<protein>
    <recommendedName>
        <fullName evidence="3">Glycosyltransferase</fullName>
    </recommendedName>
</protein>
<sequence>MNVALIFPNNLYTSPYLPYYTQILEKAGTTYDIISWNRNNREEKGTLAFSLHNKGASNFLRIFDYFKFAKFVIRTIEKNNYDKLIVFSCQLGIYLKQYLGKNYKDKYILDIRDYSPIVPYFGNRMKNLIHNASAVSLSSEGFKTWLPEYDNYMLSHNVNKNLVNAALNSNSREKPFFQNKTIQLDTIGQIKDFDSDSKVVSTLGNNPKYSLKFMGFGSTLANLKAFVQENGLNNVVLTGPYKKEEESELLSNTDFINILISNNTFNNQVLSNRLYLSALLNIPCLVNDYSIEQRKIIEEYQFGIVIKEYSTIPQEIEDYIQNFESSTFTARCQAFLKKVLNDYLFFEKTLTEFINTPNHVRR</sequence>
<name>A0ABT0PVY1_9FLAO</name>
<dbReference type="RefSeq" id="WP_249658725.1">
    <property type="nucleotide sequence ID" value="NZ_JAMFMA010000004.1"/>
</dbReference>
<comment type="caution">
    <text evidence="1">The sequence shown here is derived from an EMBL/GenBank/DDBJ whole genome shotgun (WGS) entry which is preliminary data.</text>
</comment>
<reference evidence="1 2" key="1">
    <citation type="submission" date="2022-05" db="EMBL/GenBank/DDBJ databases">
        <authorList>
            <person name="Park J.-S."/>
        </authorList>
    </citation>
    <scope>NUCLEOTIDE SEQUENCE [LARGE SCALE GENOMIC DNA]</scope>
    <source>
        <strain evidence="1 2">2012CJ35-5</strain>
    </source>
</reference>
<dbReference type="EMBL" id="JAMFMA010000004">
    <property type="protein sequence ID" value="MCL6275543.1"/>
    <property type="molecule type" value="Genomic_DNA"/>
</dbReference>
<accession>A0ABT0PVY1</accession>